<sequence>MEGISPVTIRLFKWEDSPGLYHGCAVCGTSLNNPKAKKTCYGTHSEPCIKYHQTMFHIGESHKCDAHRYIAKCIQELHELDQENDLFHQNLGASGLSKIGISDKSTPFPKSGTKTPAVKVSSDFRAPSKSSASRRGSSVQHLRKLIVDHRSKSVHKNARAIPPKAVRWMDNPVFGTAEEDKYARTQKPRANSQKLTPAAEMRKDMIHQLMESPRLSNHLNTQTSKSWKQTPAKLRREEKKTMKYLRLTSKALRRQSMTCSSTITTNELVEKVSHTIHGPTKALSSMSPEAISQVSVEHITRHEELQKKVAHIKSSHDLKFEDKDGLLVAASLKIPYIRDILDKLSVKPPSPKDSRRRRTLMCSLIEAILGDFEFLANEARETLKRAAGYWRFANKRTYLAMTQNNKTINWETGEKINEEAFDSSEQE</sequence>
<dbReference type="OrthoDB" id="3642840at2759"/>
<feature type="compositionally biased region" description="Low complexity" evidence="1">
    <location>
        <begin position="125"/>
        <end position="138"/>
    </location>
</feature>
<accession>A0A0J6I4I9</accession>
<reference evidence="2 3" key="1">
    <citation type="submission" date="2007-06" db="EMBL/GenBank/DDBJ databases">
        <title>The Genome Sequence of Coccidioides posadasii RMSCC_3488.</title>
        <authorList>
            <consortium name="Coccidioides Genome Resources Consortium"/>
            <consortium name="The Broad Institute Genome Sequencing Platform"/>
            <person name="Henn M.R."/>
            <person name="Sykes S."/>
            <person name="Young S."/>
            <person name="Jaffe D."/>
            <person name="Berlin A."/>
            <person name="Alvarez P."/>
            <person name="Butler J."/>
            <person name="Gnerre S."/>
            <person name="Grabherr M."/>
            <person name="Mauceli E."/>
            <person name="Brockman W."/>
            <person name="Kodira C."/>
            <person name="Alvarado L."/>
            <person name="Zeng Q."/>
            <person name="Crawford M."/>
            <person name="Antoine C."/>
            <person name="Devon K."/>
            <person name="Galgiani J."/>
            <person name="Orsborn K."/>
            <person name="Lewis M.L."/>
            <person name="Nusbaum C."/>
            <person name="Galagan J."/>
            <person name="Birren B."/>
        </authorList>
    </citation>
    <scope>NUCLEOTIDE SEQUENCE [LARGE SCALE GENOMIC DNA]</scope>
    <source>
        <strain evidence="2 3">RMSCC 3488</strain>
    </source>
</reference>
<dbReference type="Proteomes" id="UP000054567">
    <property type="component" value="Unassembled WGS sequence"/>
</dbReference>
<name>A0A0J6I4I9_COCPO</name>
<reference evidence="3" key="2">
    <citation type="journal article" date="2009" name="Genome Res.">
        <title>Comparative genomic analyses of the human fungal pathogens Coccidioides and their relatives.</title>
        <authorList>
            <person name="Sharpton T.J."/>
            <person name="Stajich J.E."/>
            <person name="Rounsley S.D."/>
            <person name="Gardner M.J."/>
            <person name="Wortman J.R."/>
            <person name="Jordar V.S."/>
            <person name="Maiti R."/>
            <person name="Kodira C.D."/>
            <person name="Neafsey D.E."/>
            <person name="Zeng Q."/>
            <person name="Hung C.-Y."/>
            <person name="McMahan C."/>
            <person name="Muszewska A."/>
            <person name="Grynberg M."/>
            <person name="Mandel M.A."/>
            <person name="Kellner E.M."/>
            <person name="Barker B.M."/>
            <person name="Galgiani J.N."/>
            <person name="Orbach M.J."/>
            <person name="Kirkland T.N."/>
            <person name="Cole G.T."/>
            <person name="Henn M.R."/>
            <person name="Birren B.W."/>
            <person name="Taylor J.W."/>
        </authorList>
    </citation>
    <scope>NUCLEOTIDE SEQUENCE [LARGE SCALE GENOMIC DNA]</scope>
    <source>
        <strain evidence="3">RMSCC 3488</strain>
    </source>
</reference>
<feature type="region of interest" description="Disordered" evidence="1">
    <location>
        <begin position="104"/>
        <end position="141"/>
    </location>
</feature>
<reference evidence="3" key="3">
    <citation type="journal article" date="2010" name="Genome Res.">
        <title>Population genomic sequencing of Coccidioides fungi reveals recent hybridization and transposon control.</title>
        <authorList>
            <person name="Neafsey D.E."/>
            <person name="Barker B.M."/>
            <person name="Sharpton T.J."/>
            <person name="Stajich J.E."/>
            <person name="Park D.J."/>
            <person name="Whiston E."/>
            <person name="Hung C.-Y."/>
            <person name="McMahan C."/>
            <person name="White J."/>
            <person name="Sykes S."/>
            <person name="Heiman D."/>
            <person name="Young S."/>
            <person name="Zeng Q."/>
            <person name="Abouelleil A."/>
            <person name="Aftuck L."/>
            <person name="Bessette D."/>
            <person name="Brown A."/>
            <person name="FitzGerald M."/>
            <person name="Lui A."/>
            <person name="Macdonald J.P."/>
            <person name="Priest M."/>
            <person name="Orbach M.J."/>
            <person name="Galgiani J.N."/>
            <person name="Kirkland T.N."/>
            <person name="Cole G.T."/>
            <person name="Birren B.W."/>
            <person name="Henn M.R."/>
            <person name="Taylor J.W."/>
            <person name="Rounsley S.D."/>
        </authorList>
    </citation>
    <scope>NUCLEOTIDE SEQUENCE [LARGE SCALE GENOMIC DNA]</scope>
    <source>
        <strain evidence="3">RMSCC 3488</strain>
    </source>
</reference>
<gene>
    <name evidence="2" type="ORF">CPAG_02626</name>
</gene>
<evidence type="ECO:0000256" key="1">
    <source>
        <dbReference type="SAM" id="MobiDB-lite"/>
    </source>
</evidence>
<protein>
    <submittedName>
        <fullName evidence="2">Uncharacterized protein</fullName>
    </submittedName>
</protein>
<dbReference type="EMBL" id="DS268109">
    <property type="protein sequence ID" value="KMM66287.1"/>
    <property type="molecule type" value="Genomic_DNA"/>
</dbReference>
<organism evidence="2 3">
    <name type="scientific">Coccidioides posadasii RMSCC 3488</name>
    <dbReference type="NCBI Taxonomy" id="454284"/>
    <lineage>
        <taxon>Eukaryota</taxon>
        <taxon>Fungi</taxon>
        <taxon>Dikarya</taxon>
        <taxon>Ascomycota</taxon>
        <taxon>Pezizomycotina</taxon>
        <taxon>Eurotiomycetes</taxon>
        <taxon>Eurotiomycetidae</taxon>
        <taxon>Onygenales</taxon>
        <taxon>Onygenaceae</taxon>
        <taxon>Coccidioides</taxon>
    </lineage>
</organism>
<evidence type="ECO:0000313" key="3">
    <source>
        <dbReference type="Proteomes" id="UP000054567"/>
    </source>
</evidence>
<proteinExistence type="predicted"/>
<dbReference type="AlphaFoldDB" id="A0A0J6I4I9"/>
<evidence type="ECO:0000313" key="2">
    <source>
        <dbReference type="EMBL" id="KMM66287.1"/>
    </source>
</evidence>
<dbReference type="VEuPathDB" id="FungiDB:CPAG_02626"/>